<evidence type="ECO:0008006" key="4">
    <source>
        <dbReference type="Google" id="ProtNLM"/>
    </source>
</evidence>
<dbReference type="Proteomes" id="UP001596096">
    <property type="component" value="Unassembled WGS sequence"/>
</dbReference>
<keyword evidence="3" id="KW-1185">Reference proteome</keyword>
<dbReference type="EMBL" id="JBHSNW010000046">
    <property type="protein sequence ID" value="MFC5822040.1"/>
    <property type="molecule type" value="Genomic_DNA"/>
</dbReference>
<evidence type="ECO:0000313" key="3">
    <source>
        <dbReference type="Proteomes" id="UP001596096"/>
    </source>
</evidence>
<organism evidence="2 3">
    <name type="scientific">Nonomuraea harbinensis</name>
    <dbReference type="NCBI Taxonomy" id="1286938"/>
    <lineage>
        <taxon>Bacteria</taxon>
        <taxon>Bacillati</taxon>
        <taxon>Actinomycetota</taxon>
        <taxon>Actinomycetes</taxon>
        <taxon>Streptosporangiales</taxon>
        <taxon>Streptosporangiaceae</taxon>
        <taxon>Nonomuraea</taxon>
    </lineage>
</organism>
<accession>A0ABW1CB63</accession>
<evidence type="ECO:0000313" key="2">
    <source>
        <dbReference type="EMBL" id="MFC5822040.1"/>
    </source>
</evidence>
<sequence length="188" mass="19994">MDKLFAGIRAPSTLGSFLRCLRWGNVRQIEKVSRELLARLAAHTPLLPAAGTVAFLDVDSMQKRTYGYAKQGAGFGHTKIQGKSVLVRGLNVLASTLSTPPAAPVITGTRLRGGKAGSARGAESFVAESITAARAAALPASSWYALIRRSTRQASSPPAAVRARTSRSPRRWTHDHMTGSTNSPCVAR</sequence>
<gene>
    <name evidence="2" type="ORF">ACFPUY_43760</name>
</gene>
<evidence type="ECO:0000256" key="1">
    <source>
        <dbReference type="SAM" id="MobiDB-lite"/>
    </source>
</evidence>
<feature type="compositionally biased region" description="Polar residues" evidence="1">
    <location>
        <begin position="178"/>
        <end position="188"/>
    </location>
</feature>
<name>A0ABW1CB63_9ACTN</name>
<feature type="region of interest" description="Disordered" evidence="1">
    <location>
        <begin position="154"/>
        <end position="188"/>
    </location>
</feature>
<comment type="caution">
    <text evidence="2">The sequence shown here is derived from an EMBL/GenBank/DDBJ whole genome shotgun (WGS) entry which is preliminary data.</text>
</comment>
<dbReference type="RefSeq" id="WP_219551663.1">
    <property type="nucleotide sequence ID" value="NZ_JAHKRN010000078.1"/>
</dbReference>
<reference evidence="3" key="1">
    <citation type="journal article" date="2019" name="Int. J. Syst. Evol. Microbiol.">
        <title>The Global Catalogue of Microorganisms (GCM) 10K type strain sequencing project: providing services to taxonomists for standard genome sequencing and annotation.</title>
        <authorList>
            <consortium name="The Broad Institute Genomics Platform"/>
            <consortium name="The Broad Institute Genome Sequencing Center for Infectious Disease"/>
            <person name="Wu L."/>
            <person name="Ma J."/>
        </authorList>
    </citation>
    <scope>NUCLEOTIDE SEQUENCE [LARGE SCALE GENOMIC DNA]</scope>
    <source>
        <strain evidence="3">CGMCC 4.7106</strain>
    </source>
</reference>
<protein>
    <recommendedName>
        <fullName evidence="4">Transposase DDE domain-containing protein</fullName>
    </recommendedName>
</protein>
<proteinExistence type="predicted"/>